<dbReference type="EMBL" id="UINC01098991">
    <property type="protein sequence ID" value="SVC57928.1"/>
    <property type="molecule type" value="Genomic_DNA"/>
</dbReference>
<evidence type="ECO:0000256" key="1">
    <source>
        <dbReference type="SAM" id="MobiDB-lite"/>
    </source>
</evidence>
<accession>A0A382NBL0</accession>
<reference evidence="2" key="1">
    <citation type="submission" date="2018-05" db="EMBL/GenBank/DDBJ databases">
        <authorList>
            <person name="Lanie J.A."/>
            <person name="Ng W.-L."/>
            <person name="Kazmierczak K.M."/>
            <person name="Andrzejewski T.M."/>
            <person name="Davidsen T.M."/>
            <person name="Wayne K.J."/>
            <person name="Tettelin H."/>
            <person name="Glass J.I."/>
            <person name="Rusch D."/>
            <person name="Podicherti R."/>
            <person name="Tsui H.-C.T."/>
            <person name="Winkler M.E."/>
        </authorList>
    </citation>
    <scope>NUCLEOTIDE SEQUENCE</scope>
</reference>
<feature type="region of interest" description="Disordered" evidence="1">
    <location>
        <begin position="1"/>
        <end position="36"/>
    </location>
</feature>
<organism evidence="2">
    <name type="scientific">marine metagenome</name>
    <dbReference type="NCBI Taxonomy" id="408172"/>
    <lineage>
        <taxon>unclassified sequences</taxon>
        <taxon>metagenomes</taxon>
        <taxon>ecological metagenomes</taxon>
    </lineage>
</organism>
<name>A0A382NBL0_9ZZZZ</name>
<sequence length="96" mass="10136">MGFKCTGGVEKAGSRPHLEGMGKDQHLSNKEPGVPPVPAQAMILREAVMTAYSITGSLSAATTLCSSLVDEDLPGEQQASAVLTRLHHIAMSRPKH</sequence>
<gene>
    <name evidence="2" type="ORF">METZ01_LOCUS310782</name>
</gene>
<proteinExistence type="predicted"/>
<protein>
    <submittedName>
        <fullName evidence="2">Uncharacterized protein</fullName>
    </submittedName>
</protein>
<dbReference type="AlphaFoldDB" id="A0A382NBL0"/>
<evidence type="ECO:0000313" key="2">
    <source>
        <dbReference type="EMBL" id="SVC57928.1"/>
    </source>
</evidence>
<feature type="compositionally biased region" description="Basic and acidic residues" evidence="1">
    <location>
        <begin position="12"/>
        <end position="29"/>
    </location>
</feature>